<comment type="caution">
    <text evidence="1">The sequence shown here is derived from an EMBL/GenBank/DDBJ whole genome shotgun (WGS) entry which is preliminary data.</text>
</comment>
<reference evidence="1 2" key="1">
    <citation type="journal article" date="2014" name="Genome Announc.">
        <title>Draft Genome Sequences of Three Alkaliphilic Bacillus Strains, Bacillus wakoensis JCM 9140T, Bacillus akibai JCM 9157T, and Bacillus hemicellulosilyticus JCM 9152T.</title>
        <authorList>
            <person name="Yuki M."/>
            <person name="Oshima K."/>
            <person name="Suda W."/>
            <person name="Oshida Y."/>
            <person name="Kitamura K."/>
            <person name="Iida T."/>
            <person name="Hattori M."/>
            <person name="Ohkuma M."/>
        </authorList>
    </citation>
    <scope>NUCLEOTIDE SEQUENCE [LARGE SCALE GENOMIC DNA]</scope>
    <source>
        <strain evidence="1 2">JCM 9157</strain>
    </source>
</reference>
<evidence type="ECO:0000313" key="1">
    <source>
        <dbReference type="EMBL" id="GAE37107.1"/>
    </source>
</evidence>
<sequence>MFDPTIFDNLKVAIENQVYDLDNIERQIEVTNRSDQLEMAVLSRKFAIEFVLVNQFNVRAEIVLSTSLKDLAAEILEDSSFEPGCFLAVRFYKEIKNVELECEKVERLLQTIWKQPEKPVQTIRFIYGNHGMYENEIEILFNRKINEDQMEDLEEFIQYVLYSLQELNAI</sequence>
<dbReference type="OrthoDB" id="2964978at2"/>
<name>W4QYX7_HALA3</name>
<organism evidence="1 2">
    <name type="scientific">Halalkalibacter akibai (strain ATCC 43226 / DSM 21942 / CIP 109018 / JCM 9157 / 1139)</name>
    <name type="common">Bacillus akibai</name>
    <dbReference type="NCBI Taxonomy" id="1236973"/>
    <lineage>
        <taxon>Bacteria</taxon>
        <taxon>Bacillati</taxon>
        <taxon>Bacillota</taxon>
        <taxon>Bacilli</taxon>
        <taxon>Bacillales</taxon>
        <taxon>Bacillaceae</taxon>
        <taxon>Halalkalibacter</taxon>
    </lineage>
</organism>
<dbReference type="RefSeq" id="WP_035667492.1">
    <property type="nucleotide sequence ID" value="NZ_BAUV01000054.1"/>
</dbReference>
<dbReference type="EMBL" id="BAUV01000054">
    <property type="protein sequence ID" value="GAE37107.1"/>
    <property type="molecule type" value="Genomic_DNA"/>
</dbReference>
<evidence type="ECO:0000313" key="2">
    <source>
        <dbReference type="Proteomes" id="UP000018896"/>
    </source>
</evidence>
<dbReference type="eggNOG" id="ENOG50336V6">
    <property type="taxonomic scope" value="Bacteria"/>
</dbReference>
<dbReference type="STRING" id="1236973.JCM9157_4355"/>
<dbReference type="Proteomes" id="UP000018896">
    <property type="component" value="Unassembled WGS sequence"/>
</dbReference>
<accession>W4QYX7</accession>
<dbReference type="AlphaFoldDB" id="W4QYX7"/>
<proteinExistence type="predicted"/>
<keyword evidence="2" id="KW-1185">Reference proteome</keyword>
<protein>
    <submittedName>
        <fullName evidence="1">Uncharacterized protein</fullName>
    </submittedName>
</protein>
<gene>
    <name evidence="1" type="ORF">JCM9157_4355</name>
</gene>